<dbReference type="Proteomes" id="UP000253664">
    <property type="component" value="Unassembled WGS sequence"/>
</dbReference>
<keyword evidence="2" id="KW-1185">Reference proteome</keyword>
<evidence type="ECO:0000313" key="1">
    <source>
        <dbReference type="EMBL" id="RCI14965.1"/>
    </source>
</evidence>
<dbReference type="STRING" id="1330021.A0A367LKJ8"/>
<dbReference type="PANTHER" id="PTHR35020">
    <property type="entry name" value="N-ACETYLGLUCOSAMINE-INDUCED PROTEIN 1"/>
    <property type="match status" value="1"/>
</dbReference>
<name>A0A367LKJ8_9HYPO</name>
<evidence type="ECO:0008006" key="3">
    <source>
        <dbReference type="Google" id="ProtNLM"/>
    </source>
</evidence>
<gene>
    <name evidence="1" type="ORF">L249_6848</name>
</gene>
<reference evidence="1 2" key="1">
    <citation type="journal article" date="2015" name="BMC Genomics">
        <title>Insights from the genome of Ophiocordyceps polyrhachis-furcata to pathogenicity and host specificity in insect fungi.</title>
        <authorList>
            <person name="Wichadakul D."/>
            <person name="Kobmoo N."/>
            <person name="Ingsriswang S."/>
            <person name="Tangphatsornruang S."/>
            <person name="Chantasingh D."/>
            <person name="Luangsa-ard J.J."/>
            <person name="Eurwilaichitr L."/>
        </authorList>
    </citation>
    <scope>NUCLEOTIDE SEQUENCE [LARGE SCALE GENOMIC DNA]</scope>
    <source>
        <strain evidence="1 2">BCC 54312</strain>
    </source>
</reference>
<dbReference type="InterPro" id="IPR022036">
    <property type="entry name" value="DUF3605"/>
</dbReference>
<dbReference type="AlphaFoldDB" id="A0A367LKJ8"/>
<dbReference type="GO" id="GO:0005737">
    <property type="term" value="C:cytoplasm"/>
    <property type="evidence" value="ECO:0007669"/>
    <property type="project" value="TreeGrafter"/>
</dbReference>
<evidence type="ECO:0000313" key="2">
    <source>
        <dbReference type="Proteomes" id="UP000253664"/>
    </source>
</evidence>
<dbReference type="Pfam" id="PF12239">
    <property type="entry name" value="DUF3605"/>
    <property type="match status" value="1"/>
</dbReference>
<dbReference type="GO" id="GO:0006044">
    <property type="term" value="P:N-acetylglucosamine metabolic process"/>
    <property type="evidence" value="ECO:0007669"/>
    <property type="project" value="TreeGrafter"/>
</dbReference>
<protein>
    <recommendedName>
        <fullName evidence="3">N-acetylglucosamine-induced protein 1</fullName>
    </recommendedName>
</protein>
<sequence length="228" mass="26676">MGSLPYWHYNVPDDEKTAECPPFLLHLTDKDRRIIGSPESAFSLLDWPRVRQLVTSNRLDLFQRSPLSLRRYRAFVYALSESHGSVTEYLLRHRLRWPDPPVAPRGRPFEFPLDDVKILLNDWPYGIDARIVHLVVWTKFPLEEDPTTGQLTDSARADVDGFVSNTFRSHLPADRVIWFKNWSALRSIDQIQHFHVMMFDPDPDFIRHITDNDVPQYLMPQSSHLAQT</sequence>
<dbReference type="PANTHER" id="PTHR35020:SF4">
    <property type="entry name" value="N-ACETYLGLUCOSAMINE-INDUCED PROTEIN 1"/>
    <property type="match status" value="1"/>
</dbReference>
<proteinExistence type="predicted"/>
<dbReference type="EMBL" id="LKCN02000003">
    <property type="protein sequence ID" value="RCI14965.1"/>
    <property type="molecule type" value="Genomic_DNA"/>
</dbReference>
<organism evidence="1 2">
    <name type="scientific">Ophiocordyceps polyrhachis-furcata BCC 54312</name>
    <dbReference type="NCBI Taxonomy" id="1330021"/>
    <lineage>
        <taxon>Eukaryota</taxon>
        <taxon>Fungi</taxon>
        <taxon>Dikarya</taxon>
        <taxon>Ascomycota</taxon>
        <taxon>Pezizomycotina</taxon>
        <taxon>Sordariomycetes</taxon>
        <taxon>Hypocreomycetidae</taxon>
        <taxon>Hypocreales</taxon>
        <taxon>Ophiocordycipitaceae</taxon>
        <taxon>Ophiocordyceps</taxon>
    </lineage>
</organism>
<accession>A0A367LKJ8</accession>
<dbReference type="OrthoDB" id="10053431at2759"/>
<comment type="caution">
    <text evidence="1">The sequence shown here is derived from an EMBL/GenBank/DDBJ whole genome shotgun (WGS) entry which is preliminary data.</text>
</comment>